<organism evidence="3 4">
    <name type="scientific">Lactiplantibacillus mudanjiangensis</name>
    <dbReference type="NCBI Taxonomy" id="1296538"/>
    <lineage>
        <taxon>Bacteria</taxon>
        <taxon>Bacillati</taxon>
        <taxon>Bacillota</taxon>
        <taxon>Bacilli</taxon>
        <taxon>Lactobacillales</taxon>
        <taxon>Lactobacillaceae</taxon>
        <taxon>Lactiplantibacillus</taxon>
    </lineage>
</organism>
<evidence type="ECO:0000256" key="1">
    <source>
        <dbReference type="SAM" id="MobiDB-lite"/>
    </source>
</evidence>
<keyword evidence="4" id="KW-1185">Reference proteome</keyword>
<gene>
    <name evidence="3" type="ORF">MUDAN_MDHGFNIF_00387</name>
</gene>
<evidence type="ECO:0000256" key="2">
    <source>
        <dbReference type="SAM" id="Phobius"/>
    </source>
</evidence>
<evidence type="ECO:0000313" key="4">
    <source>
        <dbReference type="Proteomes" id="UP000289996"/>
    </source>
</evidence>
<dbReference type="EMBL" id="UYIG01000001">
    <property type="protein sequence ID" value="VDG27020.1"/>
    <property type="molecule type" value="Genomic_DNA"/>
</dbReference>
<dbReference type="RefSeq" id="WP_130851295.1">
    <property type="nucleotide sequence ID" value="NZ_UYIG01000001.1"/>
</dbReference>
<feature type="region of interest" description="Disordered" evidence="1">
    <location>
        <begin position="31"/>
        <end position="64"/>
    </location>
</feature>
<dbReference type="Proteomes" id="UP000289996">
    <property type="component" value="Unassembled WGS sequence"/>
</dbReference>
<accession>A0A660DV21</accession>
<evidence type="ECO:0000313" key="3">
    <source>
        <dbReference type="EMBL" id="VDG27020.1"/>
    </source>
</evidence>
<protein>
    <submittedName>
        <fullName evidence="3">Uncharacterized protein</fullName>
    </submittedName>
</protein>
<reference evidence="3 4" key="1">
    <citation type="submission" date="2018-11" db="EMBL/GenBank/DDBJ databases">
        <authorList>
            <person name="Wuyts S."/>
        </authorList>
    </citation>
    <scope>NUCLEOTIDE SEQUENCE [LARGE SCALE GENOMIC DNA]</scope>
    <source>
        <strain evidence="3">Lactobacillus mudanjiangensis AMBF249</strain>
    </source>
</reference>
<keyword evidence="2" id="KW-1133">Transmembrane helix</keyword>
<feature type="compositionally biased region" description="Basic and acidic residues" evidence="1">
    <location>
        <begin position="45"/>
        <end position="64"/>
    </location>
</feature>
<sequence>MSVSDIVVWTFVFILFTAFVTIVTTAVLMRQAKKRPSNLQDPEDDPWKKDDWAHDDWKKGNWDK</sequence>
<dbReference type="AlphaFoldDB" id="A0A660DV21"/>
<name>A0A660DV21_9LACO</name>
<proteinExistence type="predicted"/>
<keyword evidence="2" id="KW-0472">Membrane</keyword>
<keyword evidence="2" id="KW-0812">Transmembrane</keyword>
<feature type="transmembrane region" description="Helical" evidence="2">
    <location>
        <begin position="6"/>
        <end position="29"/>
    </location>
</feature>